<dbReference type="Gene3D" id="1.10.630.10">
    <property type="entry name" value="Cytochrome P450"/>
    <property type="match status" value="1"/>
</dbReference>
<evidence type="ECO:0000256" key="4">
    <source>
        <dbReference type="ARBA" id="ARBA00022723"/>
    </source>
</evidence>
<dbReference type="PANTHER" id="PTHR24302">
    <property type="entry name" value="CYTOCHROME P450 FAMILY 3"/>
    <property type="match status" value="1"/>
</dbReference>
<dbReference type="EMBL" id="OC927717">
    <property type="protein sequence ID" value="CAD7657377.1"/>
    <property type="molecule type" value="Genomic_DNA"/>
</dbReference>
<name>A0A7R9MDW0_9ACAR</name>
<dbReference type="GO" id="GO:0005506">
    <property type="term" value="F:iron ion binding"/>
    <property type="evidence" value="ECO:0007669"/>
    <property type="project" value="InterPro"/>
</dbReference>
<keyword evidence="5" id="KW-0560">Oxidoreductase</keyword>
<evidence type="ECO:0000256" key="2">
    <source>
        <dbReference type="ARBA" id="ARBA00010617"/>
    </source>
</evidence>
<organism evidence="8">
    <name type="scientific">Oppiella nova</name>
    <dbReference type="NCBI Taxonomy" id="334625"/>
    <lineage>
        <taxon>Eukaryota</taxon>
        <taxon>Metazoa</taxon>
        <taxon>Ecdysozoa</taxon>
        <taxon>Arthropoda</taxon>
        <taxon>Chelicerata</taxon>
        <taxon>Arachnida</taxon>
        <taxon>Acari</taxon>
        <taxon>Acariformes</taxon>
        <taxon>Sarcoptiformes</taxon>
        <taxon>Oribatida</taxon>
        <taxon>Brachypylina</taxon>
        <taxon>Oppioidea</taxon>
        <taxon>Oppiidae</taxon>
        <taxon>Oppiella</taxon>
    </lineage>
</organism>
<evidence type="ECO:0000256" key="1">
    <source>
        <dbReference type="ARBA" id="ARBA00001971"/>
    </source>
</evidence>
<keyword evidence="4" id="KW-0479">Metal-binding</keyword>
<keyword evidence="3" id="KW-0349">Heme</keyword>
<dbReference type="PRINTS" id="PR00464">
    <property type="entry name" value="EP450II"/>
</dbReference>
<dbReference type="Pfam" id="PF00067">
    <property type="entry name" value="p450"/>
    <property type="match status" value="1"/>
</dbReference>
<comment type="cofactor">
    <cofactor evidence="1">
        <name>heme</name>
        <dbReference type="ChEBI" id="CHEBI:30413"/>
    </cofactor>
</comment>
<dbReference type="GO" id="GO:0008395">
    <property type="term" value="F:steroid hydroxylase activity"/>
    <property type="evidence" value="ECO:0007669"/>
    <property type="project" value="TreeGrafter"/>
</dbReference>
<feature type="non-terminal residue" evidence="8">
    <location>
        <position position="1"/>
    </location>
</feature>
<keyword evidence="7" id="KW-0503">Monooxygenase</keyword>
<protein>
    <recommendedName>
        <fullName evidence="10">Cytochrome P450</fullName>
    </recommendedName>
</protein>
<dbReference type="InterPro" id="IPR050705">
    <property type="entry name" value="Cytochrome_P450_3A"/>
</dbReference>
<reference evidence="8" key="1">
    <citation type="submission" date="2020-11" db="EMBL/GenBank/DDBJ databases">
        <authorList>
            <person name="Tran Van P."/>
        </authorList>
    </citation>
    <scope>NUCLEOTIDE SEQUENCE</scope>
</reference>
<evidence type="ECO:0000256" key="5">
    <source>
        <dbReference type="ARBA" id="ARBA00023002"/>
    </source>
</evidence>
<comment type="similarity">
    <text evidence="2">Belongs to the cytochrome P450 family.</text>
</comment>
<dbReference type="PANTHER" id="PTHR24302:SF15">
    <property type="entry name" value="FATTY-ACID PEROXYGENASE"/>
    <property type="match status" value="1"/>
</dbReference>
<dbReference type="GO" id="GO:0016705">
    <property type="term" value="F:oxidoreductase activity, acting on paired donors, with incorporation or reduction of molecular oxygen"/>
    <property type="evidence" value="ECO:0007669"/>
    <property type="project" value="InterPro"/>
</dbReference>
<evidence type="ECO:0000313" key="9">
    <source>
        <dbReference type="Proteomes" id="UP000728032"/>
    </source>
</evidence>
<dbReference type="Proteomes" id="UP000728032">
    <property type="component" value="Unassembled WGS sequence"/>
</dbReference>
<dbReference type="SUPFAM" id="SSF48264">
    <property type="entry name" value="Cytochrome P450"/>
    <property type="match status" value="1"/>
</dbReference>
<dbReference type="AlphaFoldDB" id="A0A7R9MDW0"/>
<evidence type="ECO:0008006" key="10">
    <source>
        <dbReference type="Google" id="ProtNLM"/>
    </source>
</evidence>
<sequence length="229" mass="25536">MGVPGPKFVETGGFMGVHHDYTVEATKKYGRVYGTYTVSQKSLVVNEPDLLRDIMTKDFHIFPDRKHFHYGSSKIDKSLFFMPGGDGWKRQRSILSPVFTSGKLRAMMAHISGISDGLVTNLSEYEKKGQTVDMRKYIGAFAMDVISACAYGINPQSINNPNHPIVSNAKKILGVDAGLHQIISVMIPRLGKLLNLEPFDIKAVDYFDGLTNQILSERKVSNKYTTTDK</sequence>
<accession>A0A7R9MDW0</accession>
<keyword evidence="9" id="KW-1185">Reference proteome</keyword>
<evidence type="ECO:0000256" key="6">
    <source>
        <dbReference type="ARBA" id="ARBA00023004"/>
    </source>
</evidence>
<gene>
    <name evidence="8" type="ORF">ONB1V03_LOCUS14007</name>
</gene>
<dbReference type="InterPro" id="IPR001128">
    <property type="entry name" value="Cyt_P450"/>
</dbReference>
<dbReference type="OrthoDB" id="2789670at2759"/>
<dbReference type="InterPro" id="IPR002402">
    <property type="entry name" value="Cyt_P450_E_grp-II"/>
</dbReference>
<dbReference type="InterPro" id="IPR036396">
    <property type="entry name" value="Cyt_P450_sf"/>
</dbReference>
<keyword evidence="6" id="KW-0408">Iron</keyword>
<evidence type="ECO:0000256" key="7">
    <source>
        <dbReference type="ARBA" id="ARBA00023033"/>
    </source>
</evidence>
<dbReference type="GO" id="GO:0020037">
    <property type="term" value="F:heme binding"/>
    <property type="evidence" value="ECO:0007669"/>
    <property type="project" value="InterPro"/>
</dbReference>
<evidence type="ECO:0000256" key="3">
    <source>
        <dbReference type="ARBA" id="ARBA00022617"/>
    </source>
</evidence>
<dbReference type="EMBL" id="CAJPVJ010012892">
    <property type="protein sequence ID" value="CAG2174563.1"/>
    <property type="molecule type" value="Genomic_DNA"/>
</dbReference>
<evidence type="ECO:0000313" key="8">
    <source>
        <dbReference type="EMBL" id="CAD7657377.1"/>
    </source>
</evidence>
<proteinExistence type="inferred from homology"/>